<protein>
    <submittedName>
        <fullName evidence="1">Uncharacterized protein</fullName>
    </submittedName>
</protein>
<dbReference type="EMBL" id="OC919086">
    <property type="protein sequence ID" value="CAD7650669.1"/>
    <property type="molecule type" value="Genomic_DNA"/>
</dbReference>
<accession>A0A7R9QLN9</accession>
<dbReference type="EMBL" id="CAJPVJ010004261">
    <property type="protein sequence ID" value="CAG2168439.1"/>
    <property type="molecule type" value="Genomic_DNA"/>
</dbReference>
<dbReference type="Proteomes" id="UP000728032">
    <property type="component" value="Unassembled WGS sequence"/>
</dbReference>
<gene>
    <name evidence="1" type="ORF">ONB1V03_LOCUS7929</name>
</gene>
<evidence type="ECO:0000313" key="1">
    <source>
        <dbReference type="EMBL" id="CAD7650669.1"/>
    </source>
</evidence>
<dbReference type="AlphaFoldDB" id="A0A7R9QLN9"/>
<keyword evidence="2" id="KW-1185">Reference proteome</keyword>
<evidence type="ECO:0000313" key="2">
    <source>
        <dbReference type="Proteomes" id="UP000728032"/>
    </source>
</evidence>
<organism evidence="1">
    <name type="scientific">Oppiella nova</name>
    <dbReference type="NCBI Taxonomy" id="334625"/>
    <lineage>
        <taxon>Eukaryota</taxon>
        <taxon>Metazoa</taxon>
        <taxon>Ecdysozoa</taxon>
        <taxon>Arthropoda</taxon>
        <taxon>Chelicerata</taxon>
        <taxon>Arachnida</taxon>
        <taxon>Acari</taxon>
        <taxon>Acariformes</taxon>
        <taxon>Sarcoptiformes</taxon>
        <taxon>Oribatida</taxon>
        <taxon>Brachypylina</taxon>
        <taxon>Oppioidea</taxon>
        <taxon>Oppiidae</taxon>
        <taxon>Oppiella</taxon>
    </lineage>
</organism>
<proteinExistence type="predicted"/>
<reference evidence="1" key="1">
    <citation type="submission" date="2020-11" db="EMBL/GenBank/DDBJ databases">
        <authorList>
            <person name="Tran Van P."/>
        </authorList>
    </citation>
    <scope>NUCLEOTIDE SEQUENCE</scope>
</reference>
<name>A0A7R9QLN9_9ACAR</name>
<sequence>MADWQTLRNTHSIGFLKPRKFNDPSLVRIYRYISYRLGPLGPHRKTYENEEILSQRPSFQKFVPKPTIHRIIIYGNWKICDNYLEWNANKVNSGYNMDNMCPLNLATLGSGYRAGYWQQLVTGYDYSNVDNIKGALNMILTRTSMAESMVALTTLIGEEALLFREHHNRTYALFPYILATIITQKT</sequence>